<sequence>MKIRADVDRRWRRGEVSAAVPVAAAIMRPRPKLALVLALAALLGAVSNSRSSLVAEQATAYARATEGTTEAAAGIEAGHPVNSTLPDAGGVIEHIGPAGLKTYRWDFSRSGDVDFDRWPDLFTRHVETGYPEYVRILISARDEELESNVLALDTAILLKWPQVRRALRWLPGAEKLPPLPPSLNDLLVDRCVTVKLDGGQARITSPSLPTSRRFQYRFSVDVFTQNLTHDSVYAQVIFYDEEDNELQRNSTPAVTRTPRWRSLVIESLMPPRGARKMRVTLNVMGGEDGLQDIRGVVSFDNITFRQFPQMKITTDHPFGVYRRGESITATTQLMGLPSEPTRVRLRLLDHNENELQSASKELTIQDINSPAPENTAAPVAPGEIVFSTNSGASGADRDSLWFDWALGALPPGYYIVDAAMENERGASLSNRSTFVVVDRLTDDPREWSPPSTSDAPGNDAANGFSAFTSAESELESLPFGWTMPPELVERYRTKDVSGKVISQWLRNVGVGWAKLPVWFAPDDTLSADTAATLASRLRDVGIQPVGLLDQPKDEFQKEYRLRERSDQRAATFLNDPVVWRPQLDTIMNRMTFRIRMWQIGDDTDFSFQELPDLADKISILAEGLQGFGQPLEIVVPWTWLDQSPNISGDSWKGVIRHTGQPLTATELDTMLDMEEARAGETRYPPMPSAPLSFTSAPSTRSSSAVLPTPNRGGRQGDTWITIDPLPAKRYDRDTRIADLVLRMATVRGHKVEAAFVRRPFAPESTLVKSDWHPDDLLLPWRTTSLLLGRARNIGSLRMRGGSNNIVFRSSHSSVILIWGDTPRTERLFLGDNVYQVDVWGRRSELDTELVDGQLIHRVEVDRVPKFLVGIDPALAEFRMSVDIDERRIDALLGREQSISIRYKNPIGQSLVGSIALEPPPAWSISPVEQEWDLNSFEKGQSNFTVVLGNNATIGRFELPIAIQFATSPPTKIRVYRQIEVGPEGFDLVVTSRLMGDRLRVKIEMTNQTRRTANFDCLLFAGSTRQYERRVLAIGPGETSERNIDWPNGQNLVGQQMLLRAIEQEGNRVINHTFTVVP</sequence>
<comment type="caution">
    <text evidence="2">The sequence shown here is derived from an EMBL/GenBank/DDBJ whole genome shotgun (WGS) entry which is preliminary data.</text>
</comment>
<keyword evidence="3" id="KW-1185">Reference proteome</keyword>
<name>A0ABT0UAB4_9BACT</name>
<evidence type="ECO:0000313" key="3">
    <source>
        <dbReference type="Proteomes" id="UP001202961"/>
    </source>
</evidence>
<feature type="region of interest" description="Disordered" evidence="1">
    <location>
        <begin position="442"/>
        <end position="464"/>
    </location>
</feature>
<accession>A0ABT0UAB4</accession>
<dbReference type="Gene3D" id="2.60.120.260">
    <property type="entry name" value="Galactose-binding domain-like"/>
    <property type="match status" value="1"/>
</dbReference>
<dbReference type="EMBL" id="JAMQBK010000066">
    <property type="protein sequence ID" value="MCM2373805.1"/>
    <property type="molecule type" value="Genomic_DNA"/>
</dbReference>
<protein>
    <submittedName>
        <fullName evidence="2">Uncharacterized protein</fullName>
    </submittedName>
</protein>
<reference evidence="2 3" key="1">
    <citation type="journal article" date="2022" name="Syst. Appl. Microbiol.">
        <title>Rhodopirellula aestuarii sp. nov., a novel member of the genus Rhodopirellula isolated from brackish sediments collected in the Tagus River estuary, Portugal.</title>
        <authorList>
            <person name="Vitorino I.R."/>
            <person name="Klimek D."/>
            <person name="Calusinska M."/>
            <person name="Lobo-da-Cunha A."/>
            <person name="Vasconcelos V."/>
            <person name="Lage O.M."/>
        </authorList>
    </citation>
    <scope>NUCLEOTIDE SEQUENCE [LARGE SCALE GENOMIC DNA]</scope>
    <source>
        <strain evidence="2 3">ICT_H3.1</strain>
    </source>
</reference>
<feature type="compositionally biased region" description="Low complexity" evidence="1">
    <location>
        <begin position="692"/>
        <end position="704"/>
    </location>
</feature>
<organism evidence="2 3">
    <name type="scientific">Aporhodopirellula aestuarii</name>
    <dbReference type="NCBI Taxonomy" id="2950107"/>
    <lineage>
        <taxon>Bacteria</taxon>
        <taxon>Pseudomonadati</taxon>
        <taxon>Planctomycetota</taxon>
        <taxon>Planctomycetia</taxon>
        <taxon>Pirellulales</taxon>
        <taxon>Pirellulaceae</taxon>
        <taxon>Aporhodopirellula</taxon>
    </lineage>
</organism>
<dbReference type="Proteomes" id="UP001202961">
    <property type="component" value="Unassembled WGS sequence"/>
</dbReference>
<evidence type="ECO:0000256" key="1">
    <source>
        <dbReference type="SAM" id="MobiDB-lite"/>
    </source>
</evidence>
<evidence type="ECO:0000313" key="2">
    <source>
        <dbReference type="EMBL" id="MCM2373805.1"/>
    </source>
</evidence>
<dbReference type="RefSeq" id="WP_250931677.1">
    <property type="nucleotide sequence ID" value="NZ_JAMQBK010000066.1"/>
</dbReference>
<gene>
    <name evidence="2" type="ORF">NB063_24580</name>
</gene>
<proteinExistence type="predicted"/>
<feature type="region of interest" description="Disordered" evidence="1">
    <location>
        <begin position="692"/>
        <end position="719"/>
    </location>
</feature>